<dbReference type="PANTHER" id="PTHR12137:SF54">
    <property type="entry name" value="CARBOHYDRATE SULFOTRANSFERASE"/>
    <property type="match status" value="1"/>
</dbReference>
<protein>
    <recommendedName>
        <fullName evidence="9">Carbohydrate sulfotransferase</fullName>
        <ecNumber evidence="9">2.8.2.-</ecNumber>
    </recommendedName>
</protein>
<organism evidence="10 11">
    <name type="scientific">Dreissena polymorpha</name>
    <name type="common">Zebra mussel</name>
    <name type="synonym">Mytilus polymorpha</name>
    <dbReference type="NCBI Taxonomy" id="45954"/>
    <lineage>
        <taxon>Eukaryota</taxon>
        <taxon>Metazoa</taxon>
        <taxon>Spiralia</taxon>
        <taxon>Lophotrochozoa</taxon>
        <taxon>Mollusca</taxon>
        <taxon>Bivalvia</taxon>
        <taxon>Autobranchia</taxon>
        <taxon>Heteroconchia</taxon>
        <taxon>Euheterodonta</taxon>
        <taxon>Imparidentia</taxon>
        <taxon>Neoheterodontei</taxon>
        <taxon>Myida</taxon>
        <taxon>Dreissenoidea</taxon>
        <taxon>Dreissenidae</taxon>
        <taxon>Dreissena</taxon>
    </lineage>
</organism>
<name>A0A9D4G040_DREPO</name>
<evidence type="ECO:0000256" key="2">
    <source>
        <dbReference type="ARBA" id="ARBA00006339"/>
    </source>
</evidence>
<evidence type="ECO:0000256" key="8">
    <source>
        <dbReference type="ARBA" id="ARBA00023180"/>
    </source>
</evidence>
<dbReference type="Pfam" id="PF03567">
    <property type="entry name" value="Sulfotransfer_2"/>
    <property type="match status" value="1"/>
</dbReference>
<reference evidence="10" key="1">
    <citation type="journal article" date="2019" name="bioRxiv">
        <title>The Genome of the Zebra Mussel, Dreissena polymorpha: A Resource for Invasive Species Research.</title>
        <authorList>
            <person name="McCartney M.A."/>
            <person name="Auch B."/>
            <person name="Kono T."/>
            <person name="Mallez S."/>
            <person name="Zhang Y."/>
            <person name="Obille A."/>
            <person name="Becker A."/>
            <person name="Abrahante J.E."/>
            <person name="Garbe J."/>
            <person name="Badalamenti J.P."/>
            <person name="Herman A."/>
            <person name="Mangelson H."/>
            <person name="Liachko I."/>
            <person name="Sullivan S."/>
            <person name="Sone E.D."/>
            <person name="Koren S."/>
            <person name="Silverstein K.A.T."/>
            <person name="Beckman K.B."/>
            <person name="Gohl D.M."/>
        </authorList>
    </citation>
    <scope>NUCLEOTIDE SEQUENCE</scope>
    <source>
        <strain evidence="10">Duluth1</strain>
        <tissue evidence="10">Whole animal</tissue>
    </source>
</reference>
<evidence type="ECO:0000256" key="6">
    <source>
        <dbReference type="ARBA" id="ARBA00023034"/>
    </source>
</evidence>
<keyword evidence="8 9" id="KW-0325">Glycoprotein</keyword>
<dbReference type="PROSITE" id="PS51257">
    <property type="entry name" value="PROKAR_LIPOPROTEIN"/>
    <property type="match status" value="1"/>
</dbReference>
<evidence type="ECO:0000313" key="10">
    <source>
        <dbReference type="EMBL" id="KAH3807646.1"/>
    </source>
</evidence>
<evidence type="ECO:0000256" key="7">
    <source>
        <dbReference type="ARBA" id="ARBA00023136"/>
    </source>
</evidence>
<dbReference type="Proteomes" id="UP000828390">
    <property type="component" value="Unassembled WGS sequence"/>
</dbReference>
<evidence type="ECO:0000313" key="11">
    <source>
        <dbReference type="Proteomes" id="UP000828390"/>
    </source>
</evidence>
<keyword evidence="6 9" id="KW-0333">Golgi apparatus</keyword>
<keyword evidence="3 9" id="KW-0808">Transferase</keyword>
<dbReference type="EMBL" id="JAIWYP010000006">
    <property type="protein sequence ID" value="KAH3807646.1"/>
    <property type="molecule type" value="Genomic_DNA"/>
</dbReference>
<keyword evidence="9" id="KW-0119">Carbohydrate metabolism</keyword>
<reference evidence="10" key="2">
    <citation type="submission" date="2020-11" db="EMBL/GenBank/DDBJ databases">
        <authorList>
            <person name="McCartney M.A."/>
            <person name="Auch B."/>
            <person name="Kono T."/>
            <person name="Mallez S."/>
            <person name="Becker A."/>
            <person name="Gohl D.M."/>
            <person name="Silverstein K.A.T."/>
            <person name="Koren S."/>
            <person name="Bechman K.B."/>
            <person name="Herman A."/>
            <person name="Abrahante J.E."/>
            <person name="Garbe J."/>
        </authorList>
    </citation>
    <scope>NUCLEOTIDE SEQUENCE</scope>
    <source>
        <strain evidence="10">Duluth1</strain>
        <tissue evidence="10">Whole animal</tissue>
    </source>
</reference>
<keyword evidence="11" id="KW-1185">Reference proteome</keyword>
<accession>A0A9D4G040</accession>
<comment type="caution">
    <text evidence="10">The sequence shown here is derived from an EMBL/GenBank/DDBJ whole genome shotgun (WGS) entry which is preliminary data.</text>
</comment>
<keyword evidence="4" id="KW-0812">Transmembrane</keyword>
<dbReference type="InterPro" id="IPR005331">
    <property type="entry name" value="Sulfotransferase"/>
</dbReference>
<sequence>MGFRSFRERRVCKIQCRNMCLCAALASCMLYATFSAYFQETVISSGNNIEAEVVYHLPAIKNESMDTRLRRISEVCARTGAMTLISTAPFDITKRMFLNRTGICTCIVPKAASTNVKRLLLSFEYPEKAELFRKMPGNMIHAANFDEGTTCSDRISFSFLISRDPYQRLWSAYVDKVFLEKFDSLAIMLDTVFVRNVKKSSLQMNGMSHSLVAHARTNGFFCNVGHASFEHFLMYVTKTTSLDPHVLPVSLMCDPCKHPVNYVFQQENLQNDVKYLYKYVKTIFKNQTDVQISLSDYVGENGIENLVQTYQHAWKARLSQNQCKVDSATYDSIWKRLWEGLKYLGIIDEKLPFMPELFRGRGTILKSPEKIVRDFKLEDNAVVVLSADDWMKQRHKFIVNAYKGVRKSVLNRIRELFQLDFEMFGYSTEPPR</sequence>
<comment type="subcellular location">
    <subcellularLocation>
        <location evidence="1 9">Golgi apparatus membrane</location>
        <topology evidence="1 9">Single-pass type II membrane protein</topology>
    </subcellularLocation>
</comment>
<comment type="similarity">
    <text evidence="2 9">Belongs to the sulfotransferase 2 family.</text>
</comment>
<evidence type="ECO:0000256" key="4">
    <source>
        <dbReference type="ARBA" id="ARBA00022692"/>
    </source>
</evidence>
<keyword evidence="7" id="KW-0472">Membrane</keyword>
<dbReference type="PANTHER" id="PTHR12137">
    <property type="entry name" value="CARBOHYDRATE SULFOTRANSFERASE"/>
    <property type="match status" value="1"/>
</dbReference>
<evidence type="ECO:0000256" key="5">
    <source>
        <dbReference type="ARBA" id="ARBA00022989"/>
    </source>
</evidence>
<dbReference type="GO" id="GO:0000139">
    <property type="term" value="C:Golgi membrane"/>
    <property type="evidence" value="ECO:0007669"/>
    <property type="project" value="UniProtKB-SubCell"/>
</dbReference>
<keyword evidence="5" id="KW-1133">Transmembrane helix</keyword>
<gene>
    <name evidence="10" type="ORF">DPMN_135994</name>
</gene>
<dbReference type="AlphaFoldDB" id="A0A9D4G040"/>
<dbReference type="GO" id="GO:0008146">
    <property type="term" value="F:sulfotransferase activity"/>
    <property type="evidence" value="ECO:0007669"/>
    <property type="project" value="InterPro"/>
</dbReference>
<evidence type="ECO:0000256" key="3">
    <source>
        <dbReference type="ARBA" id="ARBA00022679"/>
    </source>
</evidence>
<dbReference type="InterPro" id="IPR018011">
    <property type="entry name" value="Carb_sulfotrans_8-10"/>
</dbReference>
<evidence type="ECO:0000256" key="1">
    <source>
        <dbReference type="ARBA" id="ARBA00004323"/>
    </source>
</evidence>
<keyword evidence="9" id="KW-0735">Signal-anchor</keyword>
<evidence type="ECO:0000256" key="9">
    <source>
        <dbReference type="RuleBase" id="RU364020"/>
    </source>
</evidence>
<dbReference type="EC" id="2.8.2.-" evidence="9"/>
<proteinExistence type="inferred from homology"/>
<dbReference type="GO" id="GO:0016051">
    <property type="term" value="P:carbohydrate biosynthetic process"/>
    <property type="evidence" value="ECO:0007669"/>
    <property type="project" value="InterPro"/>
</dbReference>